<dbReference type="AlphaFoldDB" id="A0A183DS76"/>
<sequence length="140" mass="15428">MAQRSVFCSAVRGLKLFPSTAHGVSLAGYDCGDSQNNKKKQISDIKKLCANALALSESPLWYSQSLKPCFEQIPSANARICAFVDGLNPLRCDVLTIPVRSDERRSASALEKPFTISQYVQTDTTLIQASDMKKLVDELR</sequence>
<proteinExistence type="predicted"/>
<reference evidence="3" key="1">
    <citation type="submission" date="2016-06" db="UniProtKB">
        <authorList>
            <consortium name="WormBaseParasite"/>
        </authorList>
    </citation>
    <scope>IDENTIFICATION</scope>
</reference>
<reference evidence="1 2" key="2">
    <citation type="submission" date="2018-11" db="EMBL/GenBank/DDBJ databases">
        <authorList>
            <consortium name="Pathogen Informatics"/>
        </authorList>
    </citation>
    <scope>NUCLEOTIDE SEQUENCE [LARGE SCALE GENOMIC DNA]</scope>
</reference>
<protein>
    <submittedName>
        <fullName evidence="3">NADH dehydrogenase [ubiquinone] 1 alpha subcomplex assembly factor 3</fullName>
    </submittedName>
</protein>
<name>A0A183DS76_9BILA</name>
<dbReference type="WBParaSite" id="GPUH_0001158101-mRNA-1">
    <property type="protein sequence ID" value="GPUH_0001158101-mRNA-1"/>
    <property type="gene ID" value="GPUH_0001158101"/>
</dbReference>
<dbReference type="Proteomes" id="UP000271098">
    <property type="component" value="Unassembled WGS sequence"/>
</dbReference>
<keyword evidence="2" id="KW-1185">Reference proteome</keyword>
<evidence type="ECO:0000313" key="1">
    <source>
        <dbReference type="EMBL" id="VDN18950.1"/>
    </source>
</evidence>
<accession>A0A183DS76</accession>
<evidence type="ECO:0000313" key="2">
    <source>
        <dbReference type="Proteomes" id="UP000271098"/>
    </source>
</evidence>
<gene>
    <name evidence="1" type="ORF">GPUH_LOCUS11567</name>
</gene>
<organism evidence="3">
    <name type="scientific">Gongylonema pulchrum</name>
    <dbReference type="NCBI Taxonomy" id="637853"/>
    <lineage>
        <taxon>Eukaryota</taxon>
        <taxon>Metazoa</taxon>
        <taxon>Ecdysozoa</taxon>
        <taxon>Nematoda</taxon>
        <taxon>Chromadorea</taxon>
        <taxon>Rhabditida</taxon>
        <taxon>Spirurina</taxon>
        <taxon>Spiruromorpha</taxon>
        <taxon>Spiruroidea</taxon>
        <taxon>Gongylonematidae</taxon>
        <taxon>Gongylonema</taxon>
    </lineage>
</organism>
<dbReference type="EMBL" id="UYRT01078640">
    <property type="protein sequence ID" value="VDN18950.1"/>
    <property type="molecule type" value="Genomic_DNA"/>
</dbReference>
<evidence type="ECO:0000313" key="3">
    <source>
        <dbReference type="WBParaSite" id="GPUH_0001158101-mRNA-1"/>
    </source>
</evidence>